<name>A0ABW8KJG3_9GAMM</name>
<reference evidence="1 2" key="1">
    <citation type="submission" date="2020-10" db="EMBL/GenBank/DDBJ databases">
        <title>Phylogeny of dyella-like bacteria.</title>
        <authorList>
            <person name="Fu J."/>
        </authorList>
    </citation>
    <scope>NUCLEOTIDE SEQUENCE [LARGE SCALE GENOMIC DNA]</scope>
    <source>
        <strain evidence="1 2">DKC-1</strain>
    </source>
</reference>
<keyword evidence="2" id="KW-1185">Reference proteome</keyword>
<organism evidence="1 2">
    <name type="scientific">Dyella agri</name>
    <dbReference type="NCBI Taxonomy" id="1926869"/>
    <lineage>
        <taxon>Bacteria</taxon>
        <taxon>Pseudomonadati</taxon>
        <taxon>Pseudomonadota</taxon>
        <taxon>Gammaproteobacteria</taxon>
        <taxon>Lysobacterales</taxon>
        <taxon>Rhodanobacteraceae</taxon>
        <taxon>Dyella</taxon>
    </lineage>
</organism>
<dbReference type="RefSeq" id="WP_404538056.1">
    <property type="nucleotide sequence ID" value="NZ_JADIKL010000004.1"/>
</dbReference>
<proteinExistence type="predicted"/>
<sequence length="53" mass="5635">MADLLLVIRAVMAGFDKATDLVEKQVAMGSQYQLLPAALRDAIDAEYAAATHG</sequence>
<dbReference type="EMBL" id="JADIKL010000004">
    <property type="protein sequence ID" value="MFK2930809.1"/>
    <property type="molecule type" value="Genomic_DNA"/>
</dbReference>
<gene>
    <name evidence="1" type="ORF">ISP14_08395</name>
</gene>
<comment type="caution">
    <text evidence="1">The sequence shown here is derived from an EMBL/GenBank/DDBJ whole genome shotgun (WGS) entry which is preliminary data.</text>
</comment>
<dbReference type="Proteomes" id="UP001620397">
    <property type="component" value="Unassembled WGS sequence"/>
</dbReference>
<protein>
    <submittedName>
        <fullName evidence="1">Uncharacterized protein</fullName>
    </submittedName>
</protein>
<evidence type="ECO:0000313" key="2">
    <source>
        <dbReference type="Proteomes" id="UP001620397"/>
    </source>
</evidence>
<accession>A0ABW8KJG3</accession>
<evidence type="ECO:0000313" key="1">
    <source>
        <dbReference type="EMBL" id="MFK2930809.1"/>
    </source>
</evidence>